<dbReference type="InterPro" id="IPR000073">
    <property type="entry name" value="AB_hydrolase_1"/>
</dbReference>
<dbReference type="PANTHER" id="PTHR37017:SF11">
    <property type="entry name" value="ESTERASE_LIPASE_THIOESTERASE DOMAIN-CONTAINING PROTEIN"/>
    <property type="match status" value="1"/>
</dbReference>
<keyword evidence="3" id="KW-1185">Reference proteome</keyword>
<dbReference type="EMBL" id="LQPE01000142">
    <property type="protein sequence ID" value="ORW01200.1"/>
    <property type="molecule type" value="Genomic_DNA"/>
</dbReference>
<name>A0A1X1XQY3_9MYCO</name>
<organism evidence="2 3">
    <name type="scientific">Mycobacterium kyorinense</name>
    <dbReference type="NCBI Taxonomy" id="487514"/>
    <lineage>
        <taxon>Bacteria</taxon>
        <taxon>Bacillati</taxon>
        <taxon>Actinomycetota</taxon>
        <taxon>Actinomycetes</taxon>
        <taxon>Mycobacteriales</taxon>
        <taxon>Mycobacteriaceae</taxon>
        <taxon>Mycobacterium</taxon>
    </lineage>
</organism>
<sequence length="235" mass="25575">MTLFALLHGGMHDGSSWDRVTPELRARGYDVVSPDLPVDDEDAGAEDWARIAIDAIDAAVGANERQVIVVGHSIAGLCVPVVAARRAIREMVFVAGLIPVIGHSFAEHLSQNPGAVTFPAPSSTGEGPFGLTFEAVREGFYHDVEESLAREAFTRLRGQAFTILTERCPISKWPDASARFIVMRDDRAVNPAWSRQMAMRCPRGMVIEMDGGHSPFFARPRHLGVLLTAIESVEA</sequence>
<dbReference type="GO" id="GO:0016787">
    <property type="term" value="F:hydrolase activity"/>
    <property type="evidence" value="ECO:0007669"/>
    <property type="project" value="UniProtKB-KW"/>
</dbReference>
<keyword evidence="2" id="KW-0378">Hydrolase</keyword>
<dbReference type="AlphaFoldDB" id="A0A1X1XQY3"/>
<proteinExistence type="predicted"/>
<evidence type="ECO:0000313" key="2">
    <source>
        <dbReference type="EMBL" id="ORW01200.1"/>
    </source>
</evidence>
<protein>
    <submittedName>
        <fullName evidence="2">Alpha/beta hydrolase</fullName>
    </submittedName>
</protein>
<dbReference type="Pfam" id="PF12697">
    <property type="entry name" value="Abhydrolase_6"/>
    <property type="match status" value="1"/>
</dbReference>
<evidence type="ECO:0000313" key="3">
    <source>
        <dbReference type="Proteomes" id="UP000193487"/>
    </source>
</evidence>
<feature type="domain" description="AB hydrolase-1" evidence="1">
    <location>
        <begin position="6"/>
        <end position="220"/>
    </location>
</feature>
<gene>
    <name evidence="2" type="ORF">AWC14_08765</name>
</gene>
<dbReference type="Proteomes" id="UP000193487">
    <property type="component" value="Unassembled WGS sequence"/>
</dbReference>
<comment type="caution">
    <text evidence="2">The sequence shown here is derived from an EMBL/GenBank/DDBJ whole genome shotgun (WGS) entry which is preliminary data.</text>
</comment>
<dbReference type="SUPFAM" id="SSF53474">
    <property type="entry name" value="alpha/beta-Hydrolases"/>
    <property type="match status" value="1"/>
</dbReference>
<evidence type="ECO:0000259" key="1">
    <source>
        <dbReference type="Pfam" id="PF12697"/>
    </source>
</evidence>
<accession>A0A1X1XQY3</accession>
<dbReference type="InterPro" id="IPR052897">
    <property type="entry name" value="Sec-Metab_Biosynth_Hydrolase"/>
</dbReference>
<dbReference type="RefSeq" id="WP_045380782.1">
    <property type="nucleotide sequence ID" value="NZ_BBKA01000073.1"/>
</dbReference>
<dbReference type="InterPro" id="IPR029058">
    <property type="entry name" value="AB_hydrolase_fold"/>
</dbReference>
<dbReference type="OrthoDB" id="9773549at2"/>
<dbReference type="Gene3D" id="3.40.50.1820">
    <property type="entry name" value="alpha/beta hydrolase"/>
    <property type="match status" value="1"/>
</dbReference>
<reference evidence="2 3" key="1">
    <citation type="submission" date="2016-01" db="EMBL/GenBank/DDBJ databases">
        <title>The new phylogeny of the genus Mycobacterium.</title>
        <authorList>
            <person name="Tarcisio F."/>
            <person name="Conor M."/>
            <person name="Antonella G."/>
            <person name="Elisabetta G."/>
            <person name="Giulia F.S."/>
            <person name="Sara T."/>
            <person name="Anna F."/>
            <person name="Clotilde B."/>
            <person name="Roberto B."/>
            <person name="Veronica D.S."/>
            <person name="Fabio R."/>
            <person name="Monica P."/>
            <person name="Olivier J."/>
            <person name="Enrico T."/>
            <person name="Nicola S."/>
        </authorList>
    </citation>
    <scope>NUCLEOTIDE SEQUENCE [LARGE SCALE GENOMIC DNA]</scope>
    <source>
        <strain evidence="2 3">DSM 45166</strain>
    </source>
</reference>
<dbReference type="PANTHER" id="PTHR37017">
    <property type="entry name" value="AB HYDROLASE-1 DOMAIN-CONTAINING PROTEIN-RELATED"/>
    <property type="match status" value="1"/>
</dbReference>